<evidence type="ECO:0000313" key="2">
    <source>
        <dbReference type="EMBL" id="KAL2850678.1"/>
    </source>
</evidence>
<evidence type="ECO:0008006" key="4">
    <source>
        <dbReference type="Google" id="ProtNLM"/>
    </source>
</evidence>
<dbReference type="Proteomes" id="UP001610446">
    <property type="component" value="Unassembled WGS sequence"/>
</dbReference>
<reference evidence="2 3" key="1">
    <citation type="submission" date="2024-07" db="EMBL/GenBank/DDBJ databases">
        <title>Section-level genome sequencing and comparative genomics of Aspergillus sections Usti and Cavernicolus.</title>
        <authorList>
            <consortium name="Lawrence Berkeley National Laboratory"/>
            <person name="Nybo J.L."/>
            <person name="Vesth T.C."/>
            <person name="Theobald S."/>
            <person name="Frisvad J.C."/>
            <person name="Larsen T.O."/>
            <person name="Kjaerboelling I."/>
            <person name="Rothschild-Mancinelli K."/>
            <person name="Lyhne E.K."/>
            <person name="Kogle M.E."/>
            <person name="Barry K."/>
            <person name="Clum A."/>
            <person name="Na H."/>
            <person name="Ledsgaard L."/>
            <person name="Lin J."/>
            <person name="Lipzen A."/>
            <person name="Kuo A."/>
            <person name="Riley R."/>
            <person name="Mondo S."/>
            <person name="Labutti K."/>
            <person name="Haridas S."/>
            <person name="Pangalinan J."/>
            <person name="Salamov A.A."/>
            <person name="Simmons B.A."/>
            <person name="Magnuson J.K."/>
            <person name="Chen J."/>
            <person name="Drula E."/>
            <person name="Henrissat B."/>
            <person name="Wiebenga A."/>
            <person name="Lubbers R.J."/>
            <person name="Gomes A.C."/>
            <person name="Makela M.R."/>
            <person name="Stajich J."/>
            <person name="Grigoriev I.V."/>
            <person name="Mortensen U.H."/>
            <person name="De Vries R.P."/>
            <person name="Baker S.E."/>
            <person name="Andersen M.R."/>
        </authorList>
    </citation>
    <scope>NUCLEOTIDE SEQUENCE [LARGE SCALE GENOMIC DNA]</scope>
    <source>
        <strain evidence="2 3">CBS 123904</strain>
    </source>
</reference>
<gene>
    <name evidence="2" type="ORF">BJY01DRAFT_127806</name>
</gene>
<name>A0ABR4KHK1_9EURO</name>
<sequence>MSTIYIYVLCQALDLRVLHAKVNLITASLLPAVLSEQQECVQMRMRDVVLHYWRNMSSSDLADRCITAANCSVGEFLDRTPTEPLLSSHWVSFIKKHWLPGRQHRLEEGRPQDHAYRQQADPGTGCSTLSL</sequence>
<evidence type="ECO:0000313" key="3">
    <source>
        <dbReference type="Proteomes" id="UP001610446"/>
    </source>
</evidence>
<protein>
    <recommendedName>
        <fullName evidence="4">HTH CENPB-type domain-containing protein</fullName>
    </recommendedName>
</protein>
<keyword evidence="3" id="KW-1185">Reference proteome</keyword>
<feature type="region of interest" description="Disordered" evidence="1">
    <location>
        <begin position="109"/>
        <end position="131"/>
    </location>
</feature>
<evidence type="ECO:0000256" key="1">
    <source>
        <dbReference type="SAM" id="MobiDB-lite"/>
    </source>
</evidence>
<accession>A0ABR4KHK1</accession>
<comment type="caution">
    <text evidence="2">The sequence shown here is derived from an EMBL/GenBank/DDBJ whole genome shotgun (WGS) entry which is preliminary data.</text>
</comment>
<proteinExistence type="predicted"/>
<dbReference type="EMBL" id="JBFXLU010000035">
    <property type="protein sequence ID" value="KAL2850678.1"/>
    <property type="molecule type" value="Genomic_DNA"/>
</dbReference>
<organism evidence="2 3">
    <name type="scientific">Aspergillus pseudoustus</name>
    <dbReference type="NCBI Taxonomy" id="1810923"/>
    <lineage>
        <taxon>Eukaryota</taxon>
        <taxon>Fungi</taxon>
        <taxon>Dikarya</taxon>
        <taxon>Ascomycota</taxon>
        <taxon>Pezizomycotina</taxon>
        <taxon>Eurotiomycetes</taxon>
        <taxon>Eurotiomycetidae</taxon>
        <taxon>Eurotiales</taxon>
        <taxon>Aspergillaceae</taxon>
        <taxon>Aspergillus</taxon>
        <taxon>Aspergillus subgen. Nidulantes</taxon>
    </lineage>
</organism>